<dbReference type="Pfam" id="PF05754">
    <property type="entry name" value="DUF834"/>
    <property type="match status" value="1"/>
</dbReference>
<dbReference type="HOGENOM" id="CLU_1067016_0_0_1"/>
<reference evidence="3" key="2">
    <citation type="submission" date="2018-05" db="EMBL/GenBank/DDBJ databases">
        <title>OgluRS3 (Oryza glumaepatula Reference Sequence Version 3).</title>
        <authorList>
            <person name="Zhang J."/>
            <person name="Kudrna D."/>
            <person name="Lee S."/>
            <person name="Talag J."/>
            <person name="Welchert J."/>
            <person name="Wing R.A."/>
        </authorList>
    </citation>
    <scope>NUCLEOTIDE SEQUENCE [LARGE SCALE GENOMIC DNA]</scope>
</reference>
<dbReference type="EnsemblPlants" id="OGLUM04G10470.1">
    <property type="protein sequence ID" value="OGLUM04G10470.1"/>
    <property type="gene ID" value="OGLUM04G10470"/>
</dbReference>
<evidence type="ECO:0000313" key="3">
    <source>
        <dbReference type="EnsemblPlants" id="OGLUM04G10470.1"/>
    </source>
</evidence>
<dbReference type="InterPro" id="IPR008552">
    <property type="entry name" value="DUF834"/>
</dbReference>
<feature type="compositionally biased region" description="Basic residues" evidence="1">
    <location>
        <begin position="210"/>
        <end position="220"/>
    </location>
</feature>
<dbReference type="AlphaFoldDB" id="A0A0D9ZK31"/>
<feature type="compositionally biased region" description="Basic and acidic residues" evidence="1">
    <location>
        <begin position="175"/>
        <end position="196"/>
    </location>
</feature>
<feature type="compositionally biased region" description="Polar residues" evidence="1">
    <location>
        <begin position="125"/>
        <end position="134"/>
    </location>
</feature>
<protein>
    <recommendedName>
        <fullName evidence="2">DUF834 domain-containing protein</fullName>
    </recommendedName>
</protein>
<feature type="region of interest" description="Disordered" evidence="1">
    <location>
        <begin position="105"/>
        <end position="261"/>
    </location>
</feature>
<dbReference type="Gramene" id="OGLUM04G10470.1">
    <property type="protein sequence ID" value="OGLUM04G10470.1"/>
    <property type="gene ID" value="OGLUM04G10470"/>
</dbReference>
<organism evidence="3">
    <name type="scientific">Oryza glumipatula</name>
    <dbReference type="NCBI Taxonomy" id="40148"/>
    <lineage>
        <taxon>Eukaryota</taxon>
        <taxon>Viridiplantae</taxon>
        <taxon>Streptophyta</taxon>
        <taxon>Embryophyta</taxon>
        <taxon>Tracheophyta</taxon>
        <taxon>Spermatophyta</taxon>
        <taxon>Magnoliopsida</taxon>
        <taxon>Liliopsida</taxon>
        <taxon>Poales</taxon>
        <taxon>Poaceae</taxon>
        <taxon>BOP clade</taxon>
        <taxon>Oryzoideae</taxon>
        <taxon>Oryzeae</taxon>
        <taxon>Oryzinae</taxon>
        <taxon>Oryza</taxon>
    </lineage>
</organism>
<evidence type="ECO:0000259" key="2">
    <source>
        <dbReference type="Pfam" id="PF05754"/>
    </source>
</evidence>
<feature type="domain" description="DUF834" evidence="2">
    <location>
        <begin position="136"/>
        <end position="189"/>
    </location>
</feature>
<reference evidence="3" key="1">
    <citation type="submission" date="2015-04" db="UniProtKB">
        <authorList>
            <consortium name="EnsemblPlants"/>
        </authorList>
    </citation>
    <scope>IDENTIFICATION</scope>
</reference>
<evidence type="ECO:0000313" key="4">
    <source>
        <dbReference type="Proteomes" id="UP000026961"/>
    </source>
</evidence>
<evidence type="ECO:0000256" key="1">
    <source>
        <dbReference type="SAM" id="MobiDB-lite"/>
    </source>
</evidence>
<accession>A0A0D9ZK31</accession>
<sequence length="261" mass="27689">MLEITIEDVDHILGVPSKGVELVEVPRAIQADVDAPKDKDKNKALQATKAALLCYILILCPTTERLVHSDYVNLLINIPDIKRTNWASLTLNHLKRSIRLIAGDLGHGSANRGHRKKEHDEESSSRGGTTTNVNGRRPATSFERQRDRDDGDGGVPADSGGGEKVNGLLRVLAKPTEETAKPGDDGRGGKASPEIKTRRRLGLHGDGGFRRKRTGGRGRARPCGAVGGGAAGVRRPRRRLGAAGATAGGKREMASAGRGGG</sequence>
<dbReference type="Proteomes" id="UP000026961">
    <property type="component" value="Chromosome 4"/>
</dbReference>
<keyword evidence="4" id="KW-1185">Reference proteome</keyword>
<name>A0A0D9ZK31_9ORYZ</name>
<proteinExistence type="predicted"/>